<organism evidence="1 2">
    <name type="scientific">Colletotrichum lupini</name>
    <dbReference type="NCBI Taxonomy" id="145971"/>
    <lineage>
        <taxon>Eukaryota</taxon>
        <taxon>Fungi</taxon>
        <taxon>Dikarya</taxon>
        <taxon>Ascomycota</taxon>
        <taxon>Pezizomycotina</taxon>
        <taxon>Sordariomycetes</taxon>
        <taxon>Hypocreomycetidae</taxon>
        <taxon>Glomerellales</taxon>
        <taxon>Glomerellaceae</taxon>
        <taxon>Colletotrichum</taxon>
        <taxon>Colletotrichum acutatum species complex</taxon>
    </lineage>
</organism>
<gene>
    <name evidence="1" type="ORF">CLUP02_08978</name>
</gene>
<name>A0A9Q8WH53_9PEZI</name>
<proteinExistence type="predicted"/>
<dbReference type="KEGG" id="clup:CLUP02_08978"/>
<dbReference type="EMBL" id="CP019476">
    <property type="protein sequence ID" value="UQC83483.1"/>
    <property type="molecule type" value="Genomic_DNA"/>
</dbReference>
<protein>
    <submittedName>
        <fullName evidence="1">Fungal specific transcription factor</fullName>
    </submittedName>
</protein>
<dbReference type="RefSeq" id="XP_049145102.1">
    <property type="nucleotide sequence ID" value="XM_049287959.1"/>
</dbReference>
<dbReference type="Proteomes" id="UP000830671">
    <property type="component" value="Chromosome 4"/>
</dbReference>
<accession>A0A9Q8WH53</accession>
<evidence type="ECO:0000313" key="1">
    <source>
        <dbReference type="EMBL" id="UQC83483.1"/>
    </source>
</evidence>
<dbReference type="GeneID" id="73342969"/>
<keyword evidence="2" id="KW-1185">Reference proteome</keyword>
<reference evidence="1" key="1">
    <citation type="journal article" date="2021" name="Mol. Plant Microbe Interact.">
        <title>Complete Genome Sequence of the Plant-Pathogenic Fungus Colletotrichum lupini.</title>
        <authorList>
            <person name="Baroncelli R."/>
            <person name="Pensec F."/>
            <person name="Da Lio D."/>
            <person name="Boufleur T."/>
            <person name="Vicente I."/>
            <person name="Sarrocco S."/>
            <person name="Picot A."/>
            <person name="Baraldi E."/>
            <person name="Sukno S."/>
            <person name="Thon M."/>
            <person name="Le Floch G."/>
        </authorList>
    </citation>
    <scope>NUCLEOTIDE SEQUENCE</scope>
    <source>
        <strain evidence="1">IMI 504893</strain>
    </source>
</reference>
<sequence length="186" mass="20921">MTLCEIPITTVSRDLSALPSCWGDFFQVVVHFPSEKGNIDISLTKASYMNPILPYRATAKMKFAGSIVLAILVALASAQPDPQHYRHLNATNHYSFILVTQRLTQFISGFYLFDEVPLPTLWKPLALLSEEQGTEAPSSIVPSLSSTSSVADHYLMEADDYGSQLSSWFYMNNQMIRALENNYFRQ</sequence>
<evidence type="ECO:0000313" key="2">
    <source>
        <dbReference type="Proteomes" id="UP000830671"/>
    </source>
</evidence>
<dbReference type="AlphaFoldDB" id="A0A9Q8WH53"/>